<dbReference type="Pfam" id="PF00384">
    <property type="entry name" value="Molybdopterin"/>
    <property type="match status" value="1"/>
</dbReference>
<dbReference type="GO" id="GO:0030151">
    <property type="term" value="F:molybdenum ion binding"/>
    <property type="evidence" value="ECO:0007669"/>
    <property type="project" value="TreeGrafter"/>
</dbReference>
<dbReference type="Pfam" id="PF04879">
    <property type="entry name" value="Molybdop_Fe4S4"/>
    <property type="match status" value="1"/>
</dbReference>
<keyword evidence="9" id="KW-0411">Iron-sulfur</keyword>
<dbReference type="Pfam" id="PF01568">
    <property type="entry name" value="Molydop_binding"/>
    <property type="match status" value="1"/>
</dbReference>
<dbReference type="Gene3D" id="3.40.50.740">
    <property type="match status" value="2"/>
</dbReference>
<dbReference type="GO" id="GO:0009061">
    <property type="term" value="P:anaerobic respiration"/>
    <property type="evidence" value="ECO:0007669"/>
    <property type="project" value="TreeGrafter"/>
</dbReference>
<dbReference type="PANTHER" id="PTHR43598">
    <property type="entry name" value="TUNGSTEN-CONTAINING FORMYLMETHANOFURAN DEHYDROGENASE 2 SUBUNIT B"/>
    <property type="match status" value="1"/>
</dbReference>
<feature type="domain" description="4Fe-4S Mo/W bis-MGD-type" evidence="10">
    <location>
        <begin position="50"/>
        <end position="105"/>
    </location>
</feature>
<comment type="cofactor">
    <cofactor evidence="1">
        <name>[4Fe-4S] cluster</name>
        <dbReference type="ChEBI" id="CHEBI:49883"/>
    </cofactor>
</comment>
<evidence type="ECO:0000256" key="4">
    <source>
        <dbReference type="ARBA" id="ARBA00022485"/>
    </source>
</evidence>
<comment type="subcellular location">
    <subcellularLocation>
        <location evidence="2">Cell envelope</location>
    </subcellularLocation>
</comment>
<accession>A0A3R5XXU5</accession>
<keyword evidence="12" id="KW-1185">Reference proteome</keyword>
<evidence type="ECO:0000256" key="2">
    <source>
        <dbReference type="ARBA" id="ARBA00004196"/>
    </source>
</evidence>
<protein>
    <recommendedName>
        <fullName evidence="10">4Fe-4S Mo/W bis-MGD-type domain-containing protein</fullName>
    </recommendedName>
</protein>
<dbReference type="Gene3D" id="2.40.40.20">
    <property type="match status" value="1"/>
</dbReference>
<keyword evidence="5" id="KW-0479">Metal-binding</keyword>
<dbReference type="EMBL" id="CP035108">
    <property type="protein sequence ID" value="QAR33869.1"/>
    <property type="molecule type" value="Genomic_DNA"/>
</dbReference>
<evidence type="ECO:0000256" key="8">
    <source>
        <dbReference type="ARBA" id="ARBA00023004"/>
    </source>
</evidence>
<dbReference type="OrthoDB" id="9796486at2"/>
<dbReference type="InterPro" id="IPR006311">
    <property type="entry name" value="TAT_signal"/>
</dbReference>
<reference evidence="11 12" key="1">
    <citation type="submission" date="2019-01" db="EMBL/GenBank/DDBJ databases">
        <title>Geovibrio thiophilus DSM 11263, complete genome.</title>
        <authorList>
            <person name="Spring S."/>
            <person name="Bunk B."/>
            <person name="Sproer C."/>
        </authorList>
    </citation>
    <scope>NUCLEOTIDE SEQUENCE [LARGE SCALE GENOMIC DNA]</scope>
    <source>
        <strain evidence="11 12">DSM 11263</strain>
    </source>
</reference>
<keyword evidence="4" id="KW-0004">4Fe-4S</keyword>
<dbReference type="PROSITE" id="PS51318">
    <property type="entry name" value="TAT"/>
    <property type="match status" value="1"/>
</dbReference>
<dbReference type="InterPro" id="IPR006656">
    <property type="entry name" value="Mopterin_OxRdtase"/>
</dbReference>
<dbReference type="InterPro" id="IPR006963">
    <property type="entry name" value="Mopterin_OxRdtase_4Fe-4S_dom"/>
</dbReference>
<dbReference type="Gene3D" id="2.20.25.90">
    <property type="entry name" value="ADC-like domains"/>
    <property type="match status" value="1"/>
</dbReference>
<dbReference type="InterPro" id="IPR006657">
    <property type="entry name" value="MoPterin_dinucl-bd_dom"/>
</dbReference>
<evidence type="ECO:0000259" key="10">
    <source>
        <dbReference type="SMART" id="SM00926"/>
    </source>
</evidence>
<proteinExistence type="inferred from homology"/>
<dbReference type="SMART" id="SM00926">
    <property type="entry name" value="Molybdop_Fe4S4"/>
    <property type="match status" value="1"/>
</dbReference>
<dbReference type="SUPFAM" id="SSF53706">
    <property type="entry name" value="Formate dehydrogenase/DMSO reductase, domains 1-3"/>
    <property type="match status" value="1"/>
</dbReference>
<dbReference type="RefSeq" id="WP_128467154.1">
    <property type="nucleotide sequence ID" value="NZ_CP035108.1"/>
</dbReference>
<evidence type="ECO:0000313" key="12">
    <source>
        <dbReference type="Proteomes" id="UP000287502"/>
    </source>
</evidence>
<dbReference type="Proteomes" id="UP000287502">
    <property type="component" value="Chromosome"/>
</dbReference>
<gene>
    <name evidence="11" type="ORF">EP073_10790</name>
</gene>
<evidence type="ECO:0000256" key="9">
    <source>
        <dbReference type="ARBA" id="ARBA00023014"/>
    </source>
</evidence>
<evidence type="ECO:0000256" key="1">
    <source>
        <dbReference type="ARBA" id="ARBA00001966"/>
    </source>
</evidence>
<dbReference type="CDD" id="cd02775">
    <property type="entry name" value="MopB_CT"/>
    <property type="match status" value="1"/>
</dbReference>
<organism evidence="11 12">
    <name type="scientific">Geovibrio thiophilus</name>
    <dbReference type="NCBI Taxonomy" id="139438"/>
    <lineage>
        <taxon>Bacteria</taxon>
        <taxon>Pseudomonadati</taxon>
        <taxon>Deferribacterota</taxon>
        <taxon>Deferribacteres</taxon>
        <taxon>Deferribacterales</taxon>
        <taxon>Geovibrionaceae</taxon>
        <taxon>Geovibrio</taxon>
    </lineage>
</organism>
<evidence type="ECO:0000256" key="3">
    <source>
        <dbReference type="ARBA" id="ARBA00010312"/>
    </source>
</evidence>
<dbReference type="GO" id="GO:0009055">
    <property type="term" value="F:electron transfer activity"/>
    <property type="evidence" value="ECO:0007669"/>
    <property type="project" value="TreeGrafter"/>
</dbReference>
<keyword evidence="7" id="KW-0560">Oxidoreductase</keyword>
<evidence type="ECO:0000256" key="7">
    <source>
        <dbReference type="ARBA" id="ARBA00023002"/>
    </source>
</evidence>
<evidence type="ECO:0000256" key="5">
    <source>
        <dbReference type="ARBA" id="ARBA00022723"/>
    </source>
</evidence>
<dbReference type="GO" id="GO:0030313">
    <property type="term" value="C:cell envelope"/>
    <property type="evidence" value="ECO:0007669"/>
    <property type="project" value="UniProtKB-SubCell"/>
</dbReference>
<sequence length="908" mass="101380">MAKSLVNVSRRTVLKTMGVLGTAAVIGTGYTGRTEAKEHTAIKTAPHGKDGWHFSHCRMCMRGDCANMYRVENGVVVELKGNPKSENGKGTMCARGQALIQNLYNPYRVKAPMKRTNPKKGINEDPKWVEISWDEALGTTAKKLKEVRDKDPRRFIFQVGFGDMNYFCTYLFYFAAAYGTPNYLKSNGTLCALHYAADLVQGIFPVTVSDLTYAKYVITMGRHTGMSIGAANGGARGAVDAIVGKKTKFVVVDPRCSAEAGKGDWVPIKPGTDLPFLMAIAHTIMYEIKKYDAESLRWWTNSPYLINSHGDYFRGRDGKPQIYDLADKKVKSFDDKTLKTPDLEARVKVGGEQLTASFLLVKESLKTNTAEWAEKITTVPAERIRQIAKEFVENASIGETVELKDNSGKIKKFPLRTSSVICQRGTMGQKDGVGGDLMSKVVNMLVGSLDVPGGNVACARGPFLDPDADGVVAPKMEAICNEPVWPPQHIDLYEFFPHRHSIPALAYQVAMDPHKYGLEYEIDALLTVGGNPISSTTEPYMVAESISRIPFSATLAYNYDEMAHMSDILLPSHAILEKESVNCYESAFDVYQKDTMGLKMLMYRDPFPAVYDSRQSQDIIMDISERMGIISNFNDAINKMGVMIGEISIAFLDEKDYFDLDKRYSVREVWDRGVRKYFGSEHTMDSLNESGLIIQREAQGSCYNTGRYKKGEMRFPFYFSRLKASGDTLRKYFTAHRDKIYLPDWDMEDHLSYYEPTITWRPNKVNSVKKGDRYDLVSITYKTQYSPMRIGAVDQLPYLTETGEAFDPFYGTVSLNTETAKEKGLATGDTVVVESEYGKVSGRLYVTEILQPGVVGIAGSLGRLIKSAGHSGDKYLHYNQLTGNKISDFDPVAMGVTNTVPVRIYKQS</sequence>
<dbReference type="InterPro" id="IPR009010">
    <property type="entry name" value="Asp_de-COase-like_dom_sf"/>
</dbReference>
<evidence type="ECO:0000313" key="11">
    <source>
        <dbReference type="EMBL" id="QAR33869.1"/>
    </source>
</evidence>
<dbReference type="GO" id="GO:0051539">
    <property type="term" value="F:4 iron, 4 sulfur cluster binding"/>
    <property type="evidence" value="ECO:0007669"/>
    <property type="project" value="UniProtKB-KW"/>
</dbReference>
<keyword evidence="8" id="KW-0408">Iron</keyword>
<dbReference type="AlphaFoldDB" id="A0A3R5XXU5"/>
<evidence type="ECO:0000256" key="6">
    <source>
        <dbReference type="ARBA" id="ARBA00022729"/>
    </source>
</evidence>
<dbReference type="SUPFAM" id="SSF50692">
    <property type="entry name" value="ADC-like"/>
    <property type="match status" value="1"/>
</dbReference>
<dbReference type="KEGG" id="gtl:EP073_10790"/>
<dbReference type="GO" id="GO:0043546">
    <property type="term" value="F:molybdopterin cofactor binding"/>
    <property type="evidence" value="ECO:0007669"/>
    <property type="project" value="InterPro"/>
</dbReference>
<keyword evidence="6" id="KW-0732">Signal</keyword>
<comment type="similarity">
    <text evidence="3">Belongs to the prokaryotic molybdopterin-containing oxidoreductase family.</text>
</comment>
<dbReference type="GO" id="GO:0016491">
    <property type="term" value="F:oxidoreductase activity"/>
    <property type="evidence" value="ECO:0007669"/>
    <property type="project" value="UniProtKB-KW"/>
</dbReference>
<dbReference type="PANTHER" id="PTHR43598:SF5">
    <property type="entry name" value="DMSO REDUCTASE CHAIN A"/>
    <property type="match status" value="1"/>
</dbReference>
<dbReference type="Gene3D" id="3.40.228.10">
    <property type="entry name" value="Dimethylsulfoxide Reductase, domain 2"/>
    <property type="match status" value="1"/>
</dbReference>
<name>A0A3R5XXU5_9BACT</name>